<gene>
    <name evidence="6" type="ORF">JW984_01410</name>
</gene>
<evidence type="ECO:0000259" key="5">
    <source>
        <dbReference type="PROSITE" id="PS51379"/>
    </source>
</evidence>
<dbReference type="Proteomes" id="UP000809273">
    <property type="component" value="Unassembled WGS sequence"/>
</dbReference>
<evidence type="ECO:0000256" key="3">
    <source>
        <dbReference type="ARBA" id="ARBA00023014"/>
    </source>
</evidence>
<keyword evidence="3" id="KW-0411">Iron-sulfur</keyword>
<dbReference type="NCBIfam" id="NF038196">
    <property type="entry name" value="ferrodoxin_EFR1"/>
    <property type="match status" value="1"/>
</dbReference>
<evidence type="ECO:0000256" key="4">
    <source>
        <dbReference type="SAM" id="Phobius"/>
    </source>
</evidence>
<dbReference type="PANTHER" id="PTHR43122">
    <property type="entry name" value="FERREDOXIN SUBUNIT OF PYRUVATE:FLAVODOXIN OXIDOREDUCTASE-RELATED"/>
    <property type="match status" value="1"/>
</dbReference>
<feature type="transmembrane region" description="Helical" evidence="4">
    <location>
        <begin position="91"/>
        <end position="110"/>
    </location>
</feature>
<keyword evidence="4" id="KW-0472">Membrane</keyword>
<reference evidence="6" key="2">
    <citation type="submission" date="2021-01" db="EMBL/GenBank/DDBJ databases">
        <authorList>
            <person name="Hahn C.R."/>
            <person name="Youssef N.H."/>
            <person name="Elshahed M."/>
        </authorList>
    </citation>
    <scope>NUCLEOTIDE SEQUENCE</scope>
    <source>
        <strain evidence="6">Zod_Metabat.24</strain>
    </source>
</reference>
<evidence type="ECO:0000313" key="6">
    <source>
        <dbReference type="EMBL" id="MBN1571832.1"/>
    </source>
</evidence>
<feature type="transmembrane region" description="Helical" evidence="4">
    <location>
        <begin position="173"/>
        <end position="194"/>
    </location>
</feature>
<evidence type="ECO:0000256" key="2">
    <source>
        <dbReference type="ARBA" id="ARBA00023004"/>
    </source>
</evidence>
<dbReference type="InterPro" id="IPR017900">
    <property type="entry name" value="4Fe4S_Fe_S_CS"/>
</dbReference>
<dbReference type="Gene3D" id="3.30.70.20">
    <property type="match status" value="1"/>
</dbReference>
<comment type="caution">
    <text evidence="6">The sequence shown here is derived from an EMBL/GenBank/DDBJ whole genome shotgun (WGS) entry which is preliminary data.</text>
</comment>
<dbReference type="Pfam" id="PF13237">
    <property type="entry name" value="Fer4_10"/>
    <property type="match status" value="1"/>
</dbReference>
<feature type="transmembrane region" description="Helical" evidence="4">
    <location>
        <begin position="258"/>
        <end position="284"/>
    </location>
</feature>
<evidence type="ECO:0000313" key="7">
    <source>
        <dbReference type="Proteomes" id="UP000809273"/>
    </source>
</evidence>
<organism evidence="6 7">
    <name type="scientific">Candidatus Zymogenus saltonus</name>
    <dbReference type="NCBI Taxonomy" id="2844893"/>
    <lineage>
        <taxon>Bacteria</taxon>
        <taxon>Deltaproteobacteria</taxon>
        <taxon>Candidatus Zymogenia</taxon>
        <taxon>Candidatus Zymogeniales</taxon>
        <taxon>Candidatus Zymogenaceae</taxon>
        <taxon>Candidatus Zymogenus</taxon>
    </lineage>
</organism>
<accession>A0A9D8PNA9</accession>
<feature type="transmembrane region" description="Helical" evidence="4">
    <location>
        <begin position="290"/>
        <end position="315"/>
    </location>
</feature>
<keyword evidence="4" id="KW-1133">Transmembrane helix</keyword>
<dbReference type="InterPro" id="IPR047964">
    <property type="entry name" value="EFR1-like"/>
</dbReference>
<protein>
    <submittedName>
        <fullName evidence="6">EFR1 family ferrodoxin</fullName>
    </submittedName>
</protein>
<keyword evidence="1" id="KW-0479">Metal-binding</keyword>
<dbReference type="SUPFAM" id="SSF52218">
    <property type="entry name" value="Flavoproteins"/>
    <property type="match status" value="1"/>
</dbReference>
<dbReference type="InterPro" id="IPR029039">
    <property type="entry name" value="Flavoprotein-like_sf"/>
</dbReference>
<dbReference type="PANTHER" id="PTHR43122:SF1">
    <property type="entry name" value="IRON-SULFUR-BINDING PROTEIN"/>
    <property type="match status" value="1"/>
</dbReference>
<reference evidence="6" key="1">
    <citation type="journal article" date="2021" name="Environ. Microbiol.">
        <title>Genomic characterization of three novel Desulfobacterota classes expand the metabolic and phylogenetic diversity of the phylum.</title>
        <authorList>
            <person name="Murphy C.L."/>
            <person name="Biggerstaff J."/>
            <person name="Eichhorn A."/>
            <person name="Ewing E."/>
            <person name="Shahan R."/>
            <person name="Soriano D."/>
            <person name="Stewart S."/>
            <person name="VanMol K."/>
            <person name="Walker R."/>
            <person name="Walters P."/>
            <person name="Elshahed M.S."/>
            <person name="Youssef N.H."/>
        </authorList>
    </citation>
    <scope>NUCLEOTIDE SEQUENCE</scope>
    <source>
        <strain evidence="6">Zod_Metabat.24</strain>
    </source>
</reference>
<keyword evidence="4" id="KW-0812">Transmembrane</keyword>
<dbReference type="EMBL" id="JAFGIX010000007">
    <property type="protein sequence ID" value="MBN1571832.1"/>
    <property type="molecule type" value="Genomic_DNA"/>
</dbReference>
<feature type="domain" description="4Fe-4S ferredoxin-type" evidence="5">
    <location>
        <begin position="195"/>
        <end position="224"/>
    </location>
</feature>
<dbReference type="SUPFAM" id="SSF54862">
    <property type="entry name" value="4Fe-4S ferredoxins"/>
    <property type="match status" value="1"/>
</dbReference>
<dbReference type="AlphaFoldDB" id="A0A9D8PNA9"/>
<name>A0A9D8PNA9_9DELT</name>
<evidence type="ECO:0000256" key="1">
    <source>
        <dbReference type="ARBA" id="ARBA00022723"/>
    </source>
</evidence>
<dbReference type="GO" id="GO:0046872">
    <property type="term" value="F:metal ion binding"/>
    <property type="evidence" value="ECO:0007669"/>
    <property type="project" value="UniProtKB-KW"/>
</dbReference>
<feature type="domain" description="4Fe-4S ferredoxin-type" evidence="5">
    <location>
        <begin position="227"/>
        <end position="255"/>
    </location>
</feature>
<keyword evidence="2" id="KW-0408">Iron</keyword>
<dbReference type="PROSITE" id="PS51379">
    <property type="entry name" value="4FE4S_FER_2"/>
    <property type="match status" value="2"/>
</dbReference>
<dbReference type="GO" id="GO:0051536">
    <property type="term" value="F:iron-sulfur cluster binding"/>
    <property type="evidence" value="ECO:0007669"/>
    <property type="project" value="UniProtKB-KW"/>
</dbReference>
<proteinExistence type="predicted"/>
<sequence>MSGTGNSYRVAAWIDEFLRKQGADSQIRSVDGIGSEDRIKETSRDLLGIVHPTHGFTAPWHVIKFASRLPRGRSTRAFTVATRAGLKFGSLFLPGIAGSATFITALILFLKGYRVRGLMSVDMPSNWFSLHKIQGRKKQREIIERSKPAVEGFIRKIHSGGRVLFTLNNLYELLLGALLSLISFAYLLMGRFFLAKLFFANDRCNGCGICAKNCPVGGIKMRGKNRPRPFWKYNCESCMRCAAVCPQNCVEAGHSWGVILYLATTIPSSMYILSYLGTLIHGLAESKGEWLGTVIDLMFFYLAIFTLYYVFYALIRIPFFNRLFTYTTLTHLPFWGRYREPDTVLKKLKGK</sequence>
<dbReference type="InterPro" id="IPR017896">
    <property type="entry name" value="4Fe4S_Fe-S-bd"/>
</dbReference>
<dbReference type="PROSITE" id="PS00198">
    <property type="entry name" value="4FE4S_FER_1"/>
    <property type="match status" value="2"/>
</dbReference>